<evidence type="ECO:0000313" key="2">
    <source>
        <dbReference type="EMBL" id="KAL0912083.1"/>
    </source>
</evidence>
<keyword evidence="1" id="KW-0812">Transmembrane</keyword>
<keyword evidence="3" id="KW-1185">Reference proteome</keyword>
<feature type="transmembrane region" description="Helical" evidence="1">
    <location>
        <begin position="309"/>
        <end position="329"/>
    </location>
</feature>
<evidence type="ECO:0000313" key="3">
    <source>
        <dbReference type="Proteomes" id="UP001552299"/>
    </source>
</evidence>
<proteinExistence type="predicted"/>
<keyword evidence="1" id="KW-1133">Transmembrane helix</keyword>
<protein>
    <submittedName>
        <fullName evidence="2">Uncharacterized protein</fullName>
    </submittedName>
</protein>
<dbReference type="EMBL" id="JANQDX010000014">
    <property type="protein sequence ID" value="KAL0912083.1"/>
    <property type="molecule type" value="Genomic_DNA"/>
</dbReference>
<reference evidence="2 3" key="1">
    <citation type="journal article" date="2024" name="Plant Biotechnol. J.">
        <title>Dendrobium thyrsiflorum genome and its molecular insights into genes involved in important horticultural traits.</title>
        <authorList>
            <person name="Chen B."/>
            <person name="Wang J.Y."/>
            <person name="Zheng P.J."/>
            <person name="Li K.L."/>
            <person name="Liang Y.M."/>
            <person name="Chen X.F."/>
            <person name="Zhang C."/>
            <person name="Zhao X."/>
            <person name="He X."/>
            <person name="Zhang G.Q."/>
            <person name="Liu Z.J."/>
            <person name="Xu Q."/>
        </authorList>
    </citation>
    <scope>NUCLEOTIDE SEQUENCE [LARGE SCALE GENOMIC DNA]</scope>
    <source>
        <strain evidence="2">GZMU011</strain>
    </source>
</reference>
<evidence type="ECO:0000256" key="1">
    <source>
        <dbReference type="SAM" id="Phobius"/>
    </source>
</evidence>
<dbReference type="AlphaFoldDB" id="A0ABD0UHE4"/>
<comment type="caution">
    <text evidence="2">The sequence shown here is derived from an EMBL/GenBank/DDBJ whole genome shotgun (WGS) entry which is preliminary data.</text>
</comment>
<dbReference type="Proteomes" id="UP001552299">
    <property type="component" value="Unassembled WGS sequence"/>
</dbReference>
<name>A0ABD0UHE4_DENTH</name>
<keyword evidence="1" id="KW-0472">Membrane</keyword>
<accession>A0ABD0UHE4</accession>
<feature type="transmembrane region" description="Helical" evidence="1">
    <location>
        <begin position="237"/>
        <end position="264"/>
    </location>
</feature>
<gene>
    <name evidence="2" type="ORF">M5K25_018031</name>
</gene>
<sequence length="441" mass="49075">MIFESLLLRPLPHNSALQYISKPGHCVAHISIQKLLNWAILISVFAVPSLGNPILDFCKKLQKIKSNIKPEKWASSSSLSSTLNDLHQQQSYCMPLLESDPECLPKWKTESQSKWLKYGEDDLKFLYSKIRVRKNCNQISVYAALAELSNPHSNAIHNIMQHFTRSKENLNMCAKTFADSSGLHFNLKKSSRMLSPNTPSSGDTCNALSIPSPCSKITYLGLPISTKRIKLADFSPILDSILISSLVGCSLLGILFGIPLLIGYLDLSYLSQYVCSLGESALSYCILLIQTQKNSTLSHGLIRASLKSLVVLVFLPFLLFSLVLTAPLSAKFTTPKLLCLTGFLPYASLLGKLLSHHPRSFGKAFVTLLPKLNIKSLFRSQITHISLLWDHWCLGGRISEKPYAETILNYYPSNTPLAVLISYNTWNLPCDADRQISDGIL</sequence>
<organism evidence="2 3">
    <name type="scientific">Dendrobium thyrsiflorum</name>
    <name type="common">Pinecone-like raceme dendrobium</name>
    <name type="synonym">Orchid</name>
    <dbReference type="NCBI Taxonomy" id="117978"/>
    <lineage>
        <taxon>Eukaryota</taxon>
        <taxon>Viridiplantae</taxon>
        <taxon>Streptophyta</taxon>
        <taxon>Embryophyta</taxon>
        <taxon>Tracheophyta</taxon>
        <taxon>Spermatophyta</taxon>
        <taxon>Magnoliopsida</taxon>
        <taxon>Liliopsida</taxon>
        <taxon>Asparagales</taxon>
        <taxon>Orchidaceae</taxon>
        <taxon>Epidendroideae</taxon>
        <taxon>Malaxideae</taxon>
        <taxon>Dendrobiinae</taxon>
        <taxon>Dendrobium</taxon>
    </lineage>
</organism>